<evidence type="ECO:0008006" key="6">
    <source>
        <dbReference type="Google" id="ProtNLM"/>
    </source>
</evidence>
<dbReference type="Proteomes" id="UP000000852">
    <property type="component" value="Chromosome"/>
</dbReference>
<proteinExistence type="predicted"/>
<gene>
    <name evidence="4" type="ordered locus">Phep_3404</name>
</gene>
<dbReference type="Gene3D" id="2.115.10.10">
    <property type="entry name" value="Tachylectin 2"/>
    <property type="match status" value="2"/>
</dbReference>
<evidence type="ECO:0000313" key="4">
    <source>
        <dbReference type="EMBL" id="ACU05598.1"/>
    </source>
</evidence>
<dbReference type="HOGENOM" id="CLU_668784_0_0_10"/>
<sequence>MVATHKTNNMKKIKLAASIGILMMLAACSKDVKVDLDLPKAEQLKKVYMPQAANPVEVRSVSIVDKDTSFVYSAFLGGPKPATGNITVGFTVMPEKVTAYNQQNSTNYQLMPQGSYVLEALTSVIPAGGQSTGRLNLSIKTKGFLNPFETYLLPVTVTKQTGEGTLNESLATTYYLIAGSYAPGEVPREKTLALGTAGVGNIMLDFDGKLIIKNADGNLLLYPVNVNGTFGTPAQIGVGWNIFNMIFYFGGDRLIARWASGGQDISQYAISKSGAFGGSKSIGQGWGIFTKIIPFKGLLLGVDGAGDMTMYPLDVAGNFDFGRIKKIGTKWNDYKQVFAYQNSLIAIEPGGDMYQIPLSDSGVFGSRRKVGNGWDMYVNVFASGDDLLALDSNGDLWRYRFNPIGFWPLKK</sequence>
<dbReference type="Pfam" id="PF14517">
    <property type="entry name" value="Tachylectin"/>
    <property type="match status" value="1"/>
</dbReference>
<evidence type="ECO:0000259" key="2">
    <source>
        <dbReference type="Pfam" id="PF08522"/>
    </source>
</evidence>
<evidence type="ECO:0000256" key="1">
    <source>
        <dbReference type="SAM" id="SignalP"/>
    </source>
</evidence>
<evidence type="ECO:0000259" key="3">
    <source>
        <dbReference type="Pfam" id="PF14517"/>
    </source>
</evidence>
<protein>
    <recommendedName>
        <fullName evidence="6">DUF1735 domain-containing protein</fullName>
    </recommendedName>
</protein>
<dbReference type="InterPro" id="IPR013728">
    <property type="entry name" value="BT_3987-like_N"/>
</dbReference>
<keyword evidence="1" id="KW-0732">Signal</keyword>
<dbReference type="Gene3D" id="2.60.40.1740">
    <property type="entry name" value="hypothetical protein (bacova_03559)"/>
    <property type="match status" value="1"/>
</dbReference>
<evidence type="ECO:0000313" key="5">
    <source>
        <dbReference type="Proteomes" id="UP000000852"/>
    </source>
</evidence>
<organism evidence="4 5">
    <name type="scientific">Pedobacter heparinus (strain ATCC 13125 / DSM 2366 / CIP 104194 / JCM 7457 / NBRC 12017 / NCIMB 9290 / NRRL B-14731 / HIM 762-3)</name>
    <dbReference type="NCBI Taxonomy" id="485917"/>
    <lineage>
        <taxon>Bacteria</taxon>
        <taxon>Pseudomonadati</taxon>
        <taxon>Bacteroidota</taxon>
        <taxon>Sphingobacteriia</taxon>
        <taxon>Sphingobacteriales</taxon>
        <taxon>Sphingobacteriaceae</taxon>
        <taxon>Pedobacter</taxon>
    </lineage>
</organism>
<feature type="chain" id="PRO_5002974060" description="DUF1735 domain-containing protein" evidence="1">
    <location>
        <begin position="30"/>
        <end position="411"/>
    </location>
</feature>
<dbReference type="STRING" id="485917.Phep_3404"/>
<accession>C6XSN5</accession>
<feature type="domain" description="Tachylectin 2" evidence="3">
    <location>
        <begin position="223"/>
        <end position="403"/>
    </location>
</feature>
<feature type="domain" description="BT-3987-like N-terminal" evidence="2">
    <location>
        <begin position="46"/>
        <end position="163"/>
    </location>
</feature>
<dbReference type="KEGG" id="phe:Phep_3404"/>
<dbReference type="InterPro" id="IPR023294">
    <property type="entry name" value="Tachylectin2"/>
</dbReference>
<keyword evidence="5" id="KW-1185">Reference proteome</keyword>
<dbReference type="EMBL" id="CP001681">
    <property type="protein sequence ID" value="ACU05598.1"/>
    <property type="molecule type" value="Genomic_DNA"/>
</dbReference>
<feature type="signal peptide" evidence="1">
    <location>
        <begin position="1"/>
        <end position="29"/>
    </location>
</feature>
<dbReference type="eggNOG" id="COG0739">
    <property type="taxonomic scope" value="Bacteria"/>
</dbReference>
<dbReference type="Pfam" id="PF08522">
    <property type="entry name" value="BT_3987-like_N"/>
    <property type="match status" value="1"/>
</dbReference>
<name>C6XSN5_PEDHD</name>
<dbReference type="PROSITE" id="PS51257">
    <property type="entry name" value="PROKAR_LIPOPROTEIN"/>
    <property type="match status" value="1"/>
</dbReference>
<reference evidence="4 5" key="1">
    <citation type="journal article" date="2009" name="Stand. Genomic Sci.">
        <title>Complete genome sequence of Pedobacter heparinus type strain (HIM 762-3).</title>
        <authorList>
            <person name="Han C."/>
            <person name="Spring S."/>
            <person name="Lapidus A."/>
            <person name="Del Rio T.G."/>
            <person name="Tice H."/>
            <person name="Copeland A."/>
            <person name="Cheng J.F."/>
            <person name="Lucas S."/>
            <person name="Chen F."/>
            <person name="Nolan M."/>
            <person name="Bruce D."/>
            <person name="Goodwin L."/>
            <person name="Pitluck S."/>
            <person name="Ivanova N."/>
            <person name="Mavromatis K."/>
            <person name="Mikhailova N."/>
            <person name="Pati A."/>
            <person name="Chen A."/>
            <person name="Palaniappan K."/>
            <person name="Land M."/>
            <person name="Hauser L."/>
            <person name="Chang Y.J."/>
            <person name="Jeffries C.C."/>
            <person name="Saunders E."/>
            <person name="Chertkov O."/>
            <person name="Brettin T."/>
            <person name="Goker M."/>
            <person name="Rohde M."/>
            <person name="Bristow J."/>
            <person name="Eisen J.A."/>
            <person name="Markowitz V."/>
            <person name="Hugenholtz P."/>
            <person name="Kyrpides N.C."/>
            <person name="Klenk H.P."/>
            <person name="Detter J.C."/>
        </authorList>
    </citation>
    <scope>NUCLEOTIDE SEQUENCE [LARGE SCALE GENOMIC DNA]</scope>
    <source>
        <strain evidence="5">ATCC 13125 / DSM 2366 / CIP 104194 / JCM 7457 / NBRC 12017 / NCIMB 9290 / NRRL B-14731 / HIM 762-3</strain>
    </source>
</reference>
<dbReference type="AlphaFoldDB" id="C6XSN5"/>